<dbReference type="PANTHER" id="PTHR30126">
    <property type="entry name" value="HTH-TYPE TRANSCRIPTIONAL REGULATOR"/>
    <property type="match status" value="1"/>
</dbReference>
<dbReference type="InterPro" id="IPR005119">
    <property type="entry name" value="LysR_subst-bd"/>
</dbReference>
<dbReference type="SUPFAM" id="SSF46785">
    <property type="entry name" value="Winged helix' DNA-binding domain"/>
    <property type="match status" value="1"/>
</dbReference>
<reference evidence="6 7" key="1">
    <citation type="submission" date="2022-09" db="EMBL/GenBank/DDBJ databases">
        <authorList>
            <person name="Han X.L."/>
            <person name="Wang Q."/>
            <person name="Lu T."/>
        </authorList>
    </citation>
    <scope>NUCLEOTIDE SEQUENCE [LARGE SCALE GENOMIC DNA]</scope>
    <source>
        <strain evidence="6 7">WQ 127069</strain>
    </source>
</reference>
<comment type="similarity">
    <text evidence="1">Belongs to the LysR transcriptional regulatory family.</text>
</comment>
<dbReference type="SUPFAM" id="SSF53850">
    <property type="entry name" value="Periplasmic binding protein-like II"/>
    <property type="match status" value="1"/>
</dbReference>
<evidence type="ECO:0000313" key="6">
    <source>
        <dbReference type="EMBL" id="MCU6796266.1"/>
    </source>
</evidence>
<dbReference type="PRINTS" id="PR00039">
    <property type="entry name" value="HTHLYSR"/>
</dbReference>
<dbReference type="Gene3D" id="1.10.10.10">
    <property type="entry name" value="Winged helix-like DNA-binding domain superfamily/Winged helix DNA-binding domain"/>
    <property type="match status" value="1"/>
</dbReference>
<dbReference type="Pfam" id="PF00126">
    <property type="entry name" value="HTH_1"/>
    <property type="match status" value="1"/>
</dbReference>
<protein>
    <submittedName>
        <fullName evidence="6">LysR family transcriptional regulator</fullName>
    </submittedName>
</protein>
<keyword evidence="4" id="KW-0804">Transcription</keyword>
<comment type="caution">
    <text evidence="6">The sequence shown here is derived from an EMBL/GenBank/DDBJ whole genome shotgun (WGS) entry which is preliminary data.</text>
</comment>
<proteinExistence type="inferred from homology"/>
<dbReference type="InterPro" id="IPR036390">
    <property type="entry name" value="WH_DNA-bd_sf"/>
</dbReference>
<gene>
    <name evidence="6" type="ORF">OB236_29500</name>
</gene>
<sequence>MNLLKLQMVELIEKHKKVTTVADAMGLKQPTVSFHMKNLEQELGVQLFESRSGKVHLTEAGRSLYHYSVKINALAHEAERVVKEYDQLGRGTLKIGASYVPGTYILPRLLSSFTQAYPRIQLSLIVKTAPVIKELLINHEIDLGIMSCEPFQMPPLLGETFCEDELVLICSPGHKLASYPQLFPDQLQSVPFLLHSPESSTRQMTMKWAQSNRIELNGHIELDSLEAIKQVVMLGESISFVSRLAVLREVERGELVFRPIPQNPYKRYVYYAYNLDRRQSALLEGFIQHLLKPVYNINTAR</sequence>
<organism evidence="6 7">
    <name type="scientific">Paenibacillus baimaensis</name>
    <dbReference type="NCBI Taxonomy" id="2982185"/>
    <lineage>
        <taxon>Bacteria</taxon>
        <taxon>Bacillati</taxon>
        <taxon>Bacillota</taxon>
        <taxon>Bacilli</taxon>
        <taxon>Bacillales</taxon>
        <taxon>Paenibacillaceae</taxon>
        <taxon>Paenibacillus</taxon>
    </lineage>
</organism>
<dbReference type="RefSeq" id="WP_262687079.1">
    <property type="nucleotide sequence ID" value="NZ_JAOQIO010000099.1"/>
</dbReference>
<dbReference type="EMBL" id="JAOQIO010000099">
    <property type="protein sequence ID" value="MCU6796266.1"/>
    <property type="molecule type" value="Genomic_DNA"/>
</dbReference>
<keyword evidence="7" id="KW-1185">Reference proteome</keyword>
<evidence type="ECO:0000256" key="1">
    <source>
        <dbReference type="ARBA" id="ARBA00009437"/>
    </source>
</evidence>
<dbReference type="Proteomes" id="UP001652445">
    <property type="component" value="Unassembled WGS sequence"/>
</dbReference>
<feature type="domain" description="HTH lysR-type" evidence="5">
    <location>
        <begin position="1"/>
        <end position="58"/>
    </location>
</feature>
<dbReference type="InterPro" id="IPR000847">
    <property type="entry name" value="LysR_HTH_N"/>
</dbReference>
<dbReference type="Gene3D" id="3.40.190.290">
    <property type="match status" value="1"/>
</dbReference>
<dbReference type="PROSITE" id="PS50931">
    <property type="entry name" value="HTH_LYSR"/>
    <property type="match status" value="1"/>
</dbReference>
<evidence type="ECO:0000256" key="2">
    <source>
        <dbReference type="ARBA" id="ARBA00023015"/>
    </source>
</evidence>
<name>A0ABT2UQE5_9BACL</name>
<evidence type="ECO:0000256" key="3">
    <source>
        <dbReference type="ARBA" id="ARBA00023125"/>
    </source>
</evidence>
<dbReference type="PANTHER" id="PTHR30126:SF39">
    <property type="entry name" value="HTH-TYPE TRANSCRIPTIONAL REGULATOR CYSL"/>
    <property type="match status" value="1"/>
</dbReference>
<evidence type="ECO:0000256" key="4">
    <source>
        <dbReference type="ARBA" id="ARBA00023163"/>
    </source>
</evidence>
<accession>A0ABT2UQE5</accession>
<dbReference type="Pfam" id="PF03466">
    <property type="entry name" value="LysR_substrate"/>
    <property type="match status" value="1"/>
</dbReference>
<evidence type="ECO:0000259" key="5">
    <source>
        <dbReference type="PROSITE" id="PS50931"/>
    </source>
</evidence>
<keyword evidence="2" id="KW-0805">Transcription regulation</keyword>
<keyword evidence="3" id="KW-0238">DNA-binding</keyword>
<dbReference type="InterPro" id="IPR036388">
    <property type="entry name" value="WH-like_DNA-bd_sf"/>
</dbReference>
<evidence type="ECO:0000313" key="7">
    <source>
        <dbReference type="Proteomes" id="UP001652445"/>
    </source>
</evidence>